<protein>
    <recommendedName>
        <fullName evidence="3">DUF1488 domain-containing protein</fullName>
    </recommendedName>
</protein>
<dbReference type="AlphaFoldDB" id="A0A160FJL5"/>
<dbReference type="EMBL" id="CP014578">
    <property type="protein sequence ID" value="ANB72502.1"/>
    <property type="molecule type" value="Genomic_DNA"/>
</dbReference>
<dbReference type="InterPro" id="IPR036692">
    <property type="entry name" value="Shew3726-like_sf"/>
</dbReference>
<dbReference type="Pfam" id="PF07369">
    <property type="entry name" value="DUF1488"/>
    <property type="match status" value="1"/>
</dbReference>
<evidence type="ECO:0008006" key="3">
    <source>
        <dbReference type="Google" id="ProtNLM"/>
    </source>
</evidence>
<evidence type="ECO:0000313" key="1">
    <source>
        <dbReference type="EMBL" id="ANB72502.1"/>
    </source>
</evidence>
<dbReference type="RefSeq" id="WP_063495935.1">
    <property type="nucleotide sequence ID" value="NZ_CP014578.1"/>
</dbReference>
<keyword evidence="2" id="KW-1185">Reference proteome</keyword>
<proteinExistence type="predicted"/>
<dbReference type="Proteomes" id="UP000076852">
    <property type="component" value="Chromosome 1"/>
</dbReference>
<name>A0A160FJL5_9BURK</name>
<dbReference type="KEGG" id="buz:AYM40_09100"/>
<dbReference type="OrthoDB" id="8965945at2"/>
<dbReference type="STRING" id="1804984.AYM40_09100"/>
<dbReference type="SUPFAM" id="SSF160272">
    <property type="entry name" value="Shew3726-like"/>
    <property type="match status" value="1"/>
</dbReference>
<gene>
    <name evidence="1" type="ORF">AYM40_09100</name>
</gene>
<organism evidence="1 2">
    <name type="scientific">Paraburkholderia phytofirmans OLGA172</name>
    <dbReference type="NCBI Taxonomy" id="1417228"/>
    <lineage>
        <taxon>Bacteria</taxon>
        <taxon>Pseudomonadati</taxon>
        <taxon>Pseudomonadota</taxon>
        <taxon>Betaproteobacteria</taxon>
        <taxon>Burkholderiales</taxon>
        <taxon>Burkholderiaceae</taxon>
        <taxon>Paraburkholderia</taxon>
    </lineage>
</organism>
<evidence type="ECO:0000313" key="2">
    <source>
        <dbReference type="Proteomes" id="UP000076852"/>
    </source>
</evidence>
<sequence>MSLNFPNPSRSYDAFHHCVNFWGYDNAREIAFTVDNSVISNLSPSVGSDEPAVLAAFDRHREQILTLARGLYVGGPQNRYTIS</sequence>
<accession>A0A160FJL5</accession>
<reference evidence="1 2" key="1">
    <citation type="journal article" date="2016" name="Gene">
        <title>PacBio SMRT assembly of a complex multi-replicon genome reveals chlorocatechol degradative operon in a region of genome plasticity.</title>
        <authorList>
            <person name="Ricker N."/>
            <person name="Shen S.Y."/>
            <person name="Goordial J."/>
            <person name="Jin S."/>
            <person name="Fulthorpe R.R."/>
        </authorList>
    </citation>
    <scope>NUCLEOTIDE SEQUENCE [LARGE SCALE GENOMIC DNA]</scope>
    <source>
        <strain evidence="1 2">OLGA172</strain>
    </source>
</reference>
<dbReference type="InterPro" id="IPR009962">
    <property type="entry name" value="DUF1488"/>
</dbReference>